<comment type="caution">
    <text evidence="2">The sequence shown here is derived from an EMBL/GenBank/DDBJ whole genome shotgun (WGS) entry which is preliminary data.</text>
</comment>
<dbReference type="EMBL" id="CAJVPZ010008445">
    <property type="protein sequence ID" value="CAG8598074.1"/>
    <property type="molecule type" value="Genomic_DNA"/>
</dbReference>
<dbReference type="AlphaFoldDB" id="A0A9N9GCT4"/>
<protein>
    <submittedName>
        <fullName evidence="2">16200_t:CDS:1</fullName>
    </submittedName>
</protein>
<sequence>MSSKKINFLDCDLVKIGNEMKDILDKCIEDGVNNIDLTICGILVEEEHEIRITNLEQKDKGKNFTSVSQSPINSSSISEQIVLQSEDAPASDISDNASNSDVLSTMPTSPVSNIDMSESLDSKTVKKLLNHNQDKNLDKSHKKKGTEDIVQVIANGIRDNILLDESEVRNVLTISYIKKDPEFSEYCVQQLQQVGIGKWTSKSICGLLNLSANVDPPSNFSDMSNTWGDFQIWTNNKEYRGYIHIPSFSVSCDTGGHIISANPKDPDYSDQHNPTRNPDKVVNAIGNPYGFTKAWPLYQVGDIYIQDPTFNGIRWTKINDNTCLTIKDVRSSRLAHDERVVQYKLTGYDAPFIFAKVDMTVCCNRQVSVKVHRTVFPQTRLYINGVWKSVQAQTELGKFIKSGGEKLFQDGYGYHAPD</sequence>
<dbReference type="Proteomes" id="UP000789396">
    <property type="component" value="Unassembled WGS sequence"/>
</dbReference>
<proteinExistence type="predicted"/>
<feature type="compositionally biased region" description="Polar residues" evidence="1">
    <location>
        <begin position="102"/>
        <end position="116"/>
    </location>
</feature>
<evidence type="ECO:0000313" key="2">
    <source>
        <dbReference type="EMBL" id="CAG8598074.1"/>
    </source>
</evidence>
<evidence type="ECO:0000313" key="3">
    <source>
        <dbReference type="Proteomes" id="UP000789396"/>
    </source>
</evidence>
<feature type="non-terminal residue" evidence="2">
    <location>
        <position position="1"/>
    </location>
</feature>
<reference evidence="2" key="1">
    <citation type="submission" date="2021-06" db="EMBL/GenBank/DDBJ databases">
        <authorList>
            <person name="Kallberg Y."/>
            <person name="Tangrot J."/>
            <person name="Rosling A."/>
        </authorList>
    </citation>
    <scope>NUCLEOTIDE SEQUENCE</scope>
    <source>
        <strain evidence="2">IN212</strain>
    </source>
</reference>
<organism evidence="2 3">
    <name type="scientific">Racocetra fulgida</name>
    <dbReference type="NCBI Taxonomy" id="60492"/>
    <lineage>
        <taxon>Eukaryota</taxon>
        <taxon>Fungi</taxon>
        <taxon>Fungi incertae sedis</taxon>
        <taxon>Mucoromycota</taxon>
        <taxon>Glomeromycotina</taxon>
        <taxon>Glomeromycetes</taxon>
        <taxon>Diversisporales</taxon>
        <taxon>Gigasporaceae</taxon>
        <taxon>Racocetra</taxon>
    </lineage>
</organism>
<evidence type="ECO:0000256" key="1">
    <source>
        <dbReference type="SAM" id="MobiDB-lite"/>
    </source>
</evidence>
<dbReference type="OrthoDB" id="2356644at2759"/>
<keyword evidence="3" id="KW-1185">Reference proteome</keyword>
<feature type="compositionally biased region" description="Low complexity" evidence="1">
    <location>
        <begin position="83"/>
        <end position="101"/>
    </location>
</feature>
<feature type="region of interest" description="Disordered" evidence="1">
    <location>
        <begin position="83"/>
        <end position="117"/>
    </location>
</feature>
<name>A0A9N9GCT4_9GLOM</name>
<gene>
    <name evidence="2" type="ORF">RFULGI_LOCUS6494</name>
</gene>
<accession>A0A9N9GCT4</accession>